<keyword evidence="3" id="KW-1185">Reference proteome</keyword>
<protein>
    <submittedName>
        <fullName evidence="2">Putative GH25 family protein</fullName>
    </submittedName>
</protein>
<evidence type="ECO:0000313" key="3">
    <source>
        <dbReference type="Proteomes" id="UP000590442"/>
    </source>
</evidence>
<accession>A0A846R401</accession>
<feature type="chain" id="PRO_5032617025" evidence="1">
    <location>
        <begin position="21"/>
        <end position="238"/>
    </location>
</feature>
<dbReference type="EMBL" id="JAATJJ010000002">
    <property type="protein sequence ID" value="NJB72695.1"/>
    <property type="molecule type" value="Genomic_DNA"/>
</dbReference>
<comment type="caution">
    <text evidence="2">The sequence shown here is derived from an EMBL/GenBank/DDBJ whole genome shotgun (WGS) entry which is preliminary data.</text>
</comment>
<evidence type="ECO:0000256" key="1">
    <source>
        <dbReference type="SAM" id="SignalP"/>
    </source>
</evidence>
<proteinExistence type="predicted"/>
<dbReference type="InterPro" id="IPR019613">
    <property type="entry name" value="DUF4198"/>
</dbReference>
<dbReference type="Proteomes" id="UP000590442">
    <property type="component" value="Unassembled WGS sequence"/>
</dbReference>
<reference evidence="2 3" key="1">
    <citation type="submission" date="2020-03" db="EMBL/GenBank/DDBJ databases">
        <title>Genomic Encyclopedia of Type Strains, Phase IV (KMG-IV): sequencing the most valuable type-strain genomes for metagenomic binning, comparative biology and taxonomic classification.</title>
        <authorList>
            <person name="Goeker M."/>
        </authorList>
    </citation>
    <scope>NUCLEOTIDE SEQUENCE [LARGE SCALE GENOMIC DNA]</scope>
    <source>
        <strain evidence="2 3">DSM 29762</strain>
    </source>
</reference>
<name>A0A846R401_9FLAO</name>
<dbReference type="AlphaFoldDB" id="A0A846R401"/>
<keyword evidence="1" id="KW-0732">Signal</keyword>
<sequence length="238" mass="27280">MKKIVFTTLLTVMASMQSFAHYLWVETSPTGKLGQEQEIRVYFGEYTYGVIEEVEGEAFPPVSNFTLWVLNTNGKKTVLKTKAKENYYVAHYTPELSGTYTVLLNNDNIDVIDYTQYDFGIFKTHYHSVTTFQVGSTQSETLAQNDKGITLKYIPSSSGEVKLQVLYKNKFLANNELKVYVSDLWSKTLETDEEGFVSFKLPWKTKYIVETTIKEEVAGTYKGEAYEFVWHCVTTCIN</sequence>
<evidence type="ECO:0000313" key="2">
    <source>
        <dbReference type="EMBL" id="NJB72695.1"/>
    </source>
</evidence>
<dbReference type="RefSeq" id="WP_167965980.1">
    <property type="nucleotide sequence ID" value="NZ_JAATJJ010000002.1"/>
</dbReference>
<dbReference type="Pfam" id="PF10670">
    <property type="entry name" value="DUF4198"/>
    <property type="match status" value="1"/>
</dbReference>
<gene>
    <name evidence="2" type="ORF">GGR42_003186</name>
</gene>
<feature type="signal peptide" evidence="1">
    <location>
        <begin position="1"/>
        <end position="20"/>
    </location>
</feature>
<organism evidence="2 3">
    <name type="scientific">Saonia flava</name>
    <dbReference type="NCBI Taxonomy" id="523696"/>
    <lineage>
        <taxon>Bacteria</taxon>
        <taxon>Pseudomonadati</taxon>
        <taxon>Bacteroidota</taxon>
        <taxon>Flavobacteriia</taxon>
        <taxon>Flavobacteriales</taxon>
        <taxon>Flavobacteriaceae</taxon>
        <taxon>Saonia</taxon>
    </lineage>
</organism>